<evidence type="ECO:0000256" key="2">
    <source>
        <dbReference type="ARBA" id="ARBA00022982"/>
    </source>
</evidence>
<accession>A0AAE3ICV2</accession>
<dbReference type="AlphaFoldDB" id="A0AAE3ICV2"/>
<dbReference type="Proteomes" id="UP001209746">
    <property type="component" value="Unassembled WGS sequence"/>
</dbReference>
<protein>
    <recommendedName>
        <fullName evidence="3">Thioredoxin</fullName>
    </recommendedName>
</protein>
<evidence type="ECO:0000313" key="7">
    <source>
        <dbReference type="EMBL" id="MCU4718795.1"/>
    </source>
</evidence>
<dbReference type="InterPro" id="IPR012336">
    <property type="entry name" value="Thioredoxin-like_fold"/>
</dbReference>
<comment type="function">
    <text evidence="3">Does not function as a glutathione-disulfide oxidoreductase in the presence of glutathione and glutathione reductase. Has low thioredoxin activity in vitro.</text>
</comment>
<sequence>MKIEVIGPGCARCKKTAQNVNKALEQLDGSANDATVEKVEAQMEIIDRGVMHTPAVAVDGDIAVEGEIPDVDQLVDLFQTA</sequence>
<dbReference type="RefSeq" id="WP_315909546.1">
    <property type="nucleotide sequence ID" value="NZ_JAOPKC010000015.1"/>
</dbReference>
<evidence type="ECO:0000256" key="5">
    <source>
        <dbReference type="PIRSR" id="PIRSR037031-51"/>
    </source>
</evidence>
<evidence type="ECO:0000256" key="3">
    <source>
        <dbReference type="PIRNR" id="PIRNR037031"/>
    </source>
</evidence>
<dbReference type="NCBIfam" id="TIGR00412">
    <property type="entry name" value="redox_disulf_2"/>
    <property type="match status" value="1"/>
</dbReference>
<keyword evidence="3" id="KW-0813">Transport</keyword>
<evidence type="ECO:0000313" key="9">
    <source>
        <dbReference type="Proteomes" id="UP001208186"/>
    </source>
</evidence>
<dbReference type="InterPro" id="IPR036249">
    <property type="entry name" value="Thioredoxin-like_sf"/>
</dbReference>
<keyword evidence="9" id="KW-1185">Reference proteome</keyword>
<dbReference type="InterPro" id="IPR005243">
    <property type="entry name" value="THIRX-like_proc"/>
</dbReference>
<organism evidence="8 10">
    <name type="scientific">Halapricum hydrolyticum</name>
    <dbReference type="NCBI Taxonomy" id="2979991"/>
    <lineage>
        <taxon>Archaea</taxon>
        <taxon>Methanobacteriati</taxon>
        <taxon>Methanobacteriota</taxon>
        <taxon>Stenosarchaea group</taxon>
        <taxon>Halobacteria</taxon>
        <taxon>Halobacteriales</taxon>
        <taxon>Haloarculaceae</taxon>
        <taxon>Halapricum</taxon>
    </lineage>
</organism>
<evidence type="ECO:0000256" key="1">
    <source>
        <dbReference type="ARBA" id="ARBA00007787"/>
    </source>
</evidence>
<gene>
    <name evidence="8" type="ORF">OB914_12595</name>
    <name evidence="7" type="ORF">OB916_12080</name>
</gene>
<dbReference type="PIRSF" id="PIRSF037031">
    <property type="entry name" value="Redox_disulphide_2"/>
    <property type="match status" value="1"/>
</dbReference>
<dbReference type="SUPFAM" id="SSF52833">
    <property type="entry name" value="Thioredoxin-like"/>
    <property type="match status" value="1"/>
</dbReference>
<keyword evidence="2 3" id="KW-0249">Electron transport</keyword>
<dbReference type="PANTHER" id="PTHR36450:SF1">
    <property type="entry name" value="THIOREDOXIN"/>
    <property type="match status" value="1"/>
</dbReference>
<dbReference type="EMBL" id="JAOPKC010000015">
    <property type="protein sequence ID" value="MCU4718795.1"/>
    <property type="molecule type" value="Genomic_DNA"/>
</dbReference>
<dbReference type="Proteomes" id="UP001208186">
    <property type="component" value="Unassembled WGS sequence"/>
</dbReference>
<keyword evidence="5" id="KW-1015">Disulfide bond</keyword>
<evidence type="ECO:0000313" key="10">
    <source>
        <dbReference type="Proteomes" id="UP001209746"/>
    </source>
</evidence>
<evidence type="ECO:0000256" key="4">
    <source>
        <dbReference type="PIRSR" id="PIRSR037031-50"/>
    </source>
</evidence>
<keyword evidence="3 5" id="KW-0676">Redox-active center</keyword>
<dbReference type="PANTHER" id="PTHR36450">
    <property type="entry name" value="THIOREDOXIN"/>
    <property type="match status" value="1"/>
</dbReference>
<feature type="active site" description="Nucleophile" evidence="4">
    <location>
        <position position="13"/>
    </location>
</feature>
<evidence type="ECO:0000259" key="6">
    <source>
        <dbReference type="Pfam" id="PF13192"/>
    </source>
</evidence>
<dbReference type="EMBL" id="JAOPKD010000014">
    <property type="protein sequence ID" value="MCU4727797.1"/>
    <property type="molecule type" value="Genomic_DNA"/>
</dbReference>
<dbReference type="Gene3D" id="3.40.30.10">
    <property type="entry name" value="Glutaredoxin"/>
    <property type="match status" value="1"/>
</dbReference>
<reference evidence="8" key="1">
    <citation type="submission" date="2023-02" db="EMBL/GenBank/DDBJ databases">
        <title>Enrichment on poylsaccharides allowed isolation of novel metabolic and taxonomic groups of Haloarchaea.</title>
        <authorList>
            <person name="Sorokin D.Y."/>
            <person name="Elcheninov A.G."/>
            <person name="Khizhniak T.V."/>
            <person name="Kolganova T.V."/>
            <person name="Kublanov I.V."/>
        </authorList>
    </citation>
    <scope>NUCLEOTIDE SEQUENCE</scope>
    <source>
        <strain evidence="7 9">HArc-curdl5-1</strain>
        <strain evidence="8">HArc-curdl7</strain>
    </source>
</reference>
<proteinExistence type="inferred from homology"/>
<name>A0AAE3ICV2_9EURY</name>
<comment type="similarity">
    <text evidence="1 3">Belongs to the glutaredoxin family.</text>
</comment>
<feature type="disulfide bond" description="Redox-active" evidence="5">
    <location>
        <begin position="10"/>
        <end position="13"/>
    </location>
</feature>
<feature type="active site" description="Nucleophile" evidence="4">
    <location>
        <position position="10"/>
    </location>
</feature>
<dbReference type="Pfam" id="PF13192">
    <property type="entry name" value="Thioredoxin_3"/>
    <property type="match status" value="1"/>
</dbReference>
<comment type="caution">
    <text evidence="8">The sequence shown here is derived from an EMBL/GenBank/DDBJ whole genome shotgun (WGS) entry which is preliminary data.</text>
</comment>
<feature type="domain" description="Thioredoxin-like fold" evidence="6">
    <location>
        <begin position="1"/>
        <end position="78"/>
    </location>
</feature>
<evidence type="ECO:0000313" key="8">
    <source>
        <dbReference type="EMBL" id="MCU4727797.1"/>
    </source>
</evidence>